<dbReference type="GO" id="GO:0005840">
    <property type="term" value="C:ribosome"/>
    <property type="evidence" value="ECO:0007669"/>
    <property type="project" value="UniProtKB-KW"/>
</dbReference>
<keyword evidence="3" id="KW-0687">Ribonucleoprotein</keyword>
<dbReference type="PANTHER" id="PTHR43648">
    <property type="entry name" value="ELECTRON TRANSFER FLAVOPROTEIN BETA SUBUNIT LYSINE METHYLTRANSFERASE"/>
    <property type="match status" value="1"/>
</dbReference>
<evidence type="ECO:0000313" key="3">
    <source>
        <dbReference type="EMBL" id="CCH68144.1"/>
    </source>
</evidence>
<gene>
    <name evidence="3" type="ORF">RINTHH_19890</name>
</gene>
<organism evidence="3 4">
    <name type="scientific">Richelia intracellularis HH01</name>
    <dbReference type="NCBI Taxonomy" id="1165094"/>
    <lineage>
        <taxon>Bacteria</taxon>
        <taxon>Bacillati</taxon>
        <taxon>Cyanobacteriota</taxon>
        <taxon>Cyanophyceae</taxon>
        <taxon>Nostocales</taxon>
        <taxon>Nostocaceae</taxon>
        <taxon>Richelia</taxon>
    </lineage>
</organism>
<dbReference type="Gene3D" id="3.40.50.150">
    <property type="entry name" value="Vaccinia Virus protein VP39"/>
    <property type="match status" value="1"/>
</dbReference>
<dbReference type="InterPro" id="IPR050078">
    <property type="entry name" value="Ribosomal_L11_MeTrfase_PrmA"/>
</dbReference>
<evidence type="ECO:0000313" key="4">
    <source>
        <dbReference type="Proteomes" id="UP000053051"/>
    </source>
</evidence>
<dbReference type="EMBL" id="CAIY01000080">
    <property type="protein sequence ID" value="CCH68144.1"/>
    <property type="molecule type" value="Genomic_DNA"/>
</dbReference>
<dbReference type="Proteomes" id="UP000053051">
    <property type="component" value="Unassembled WGS sequence"/>
</dbReference>
<dbReference type="GO" id="GO:0008276">
    <property type="term" value="F:protein methyltransferase activity"/>
    <property type="evidence" value="ECO:0007669"/>
    <property type="project" value="TreeGrafter"/>
</dbReference>
<reference evidence="3 4" key="1">
    <citation type="submission" date="2012-05" db="EMBL/GenBank/DDBJ databases">
        <authorList>
            <person name="Hilton J."/>
        </authorList>
    </citation>
    <scope>NUCLEOTIDE SEQUENCE [LARGE SCALE GENOMIC DNA]</scope>
    <source>
        <strain evidence="3 4">HH01</strain>
    </source>
</reference>
<dbReference type="PANTHER" id="PTHR43648:SF1">
    <property type="entry name" value="ELECTRON TRANSFER FLAVOPROTEIN BETA SUBUNIT LYSINE METHYLTRANSFERASE"/>
    <property type="match status" value="1"/>
</dbReference>
<dbReference type="STRING" id="1165094.RINTHH_19890"/>
<reference evidence="4" key="2">
    <citation type="submission" date="2016-01" db="EMBL/GenBank/DDBJ databases">
        <title>Diatom-associated endosymboitic cyanobacterium lacks core nitrogen metabolism enzymes.</title>
        <authorList>
            <person name="Hilton J.A."/>
            <person name="Foster R.A."/>
            <person name="Tripp H.J."/>
            <person name="Carter B.J."/>
            <person name="Zehr J.P."/>
            <person name="Villareal T.A."/>
        </authorList>
    </citation>
    <scope>NUCLEOTIDE SEQUENCE [LARGE SCALE GENOMIC DNA]</scope>
    <source>
        <strain evidence="4">HH01</strain>
    </source>
</reference>
<keyword evidence="3" id="KW-0689">Ribosomal protein</keyword>
<dbReference type="InterPro" id="IPR029063">
    <property type="entry name" value="SAM-dependent_MTases_sf"/>
</dbReference>
<evidence type="ECO:0000256" key="1">
    <source>
        <dbReference type="ARBA" id="ARBA00022603"/>
    </source>
</evidence>
<dbReference type="OrthoDB" id="9785995at2"/>
<dbReference type="AlphaFoldDB" id="M1WTI9"/>
<comment type="caution">
    <text evidence="3">The sequence shown here is derived from an EMBL/GenBank/DDBJ whole genome shotgun (WGS) entry which is preliminary data.</text>
</comment>
<accession>M1WTI9</accession>
<keyword evidence="1 3" id="KW-0489">Methyltransferase</keyword>
<dbReference type="Pfam" id="PF06325">
    <property type="entry name" value="PrmA"/>
    <property type="match status" value="1"/>
</dbReference>
<protein>
    <submittedName>
        <fullName evidence="3">Ribosomal protein L11 methyltransferase</fullName>
    </submittedName>
</protein>
<keyword evidence="4" id="KW-1185">Reference proteome</keyword>
<evidence type="ECO:0000256" key="2">
    <source>
        <dbReference type="ARBA" id="ARBA00022679"/>
    </source>
</evidence>
<dbReference type="CDD" id="cd02440">
    <property type="entry name" value="AdoMet_MTases"/>
    <property type="match status" value="1"/>
</dbReference>
<proteinExistence type="predicted"/>
<sequence>MCTTHYNYTQWTKLTINTTDEAVDWVYTLLIDADYGGDICIVPYTKCDNFSPWTFTIELHLGEDTRTYQHIDKISKLLIPLQHNGMIDELEVLEVESRLIKKASIFQRRICDRFLIVPAHQTHINSLPNDIIIKMKPSLAFGSGFHPATILSLQLLEKYVTPGMHALDMGCGSGILSIALAKLGASVLAVDNDAIAVKTTKESVLLNNVDAQVIITEGSLGQGITLGHWMGRKIRNDIQVINNQQKFKLIVANIFARTHITLVKDYQQALVKNGILILSGFIDDYTPSIISAMEKQKFSLIGKEKICEWESLAFILKV</sequence>
<dbReference type="GO" id="GO:0032259">
    <property type="term" value="P:methylation"/>
    <property type="evidence" value="ECO:0007669"/>
    <property type="project" value="UniProtKB-KW"/>
</dbReference>
<keyword evidence="2 3" id="KW-0808">Transferase</keyword>
<dbReference type="SUPFAM" id="SSF53335">
    <property type="entry name" value="S-adenosyl-L-methionine-dependent methyltransferases"/>
    <property type="match status" value="1"/>
</dbReference>
<dbReference type="RefSeq" id="WP_008235548.1">
    <property type="nucleotide sequence ID" value="NZ_CAIY01000080.1"/>
</dbReference>
<name>M1WTI9_9NOST</name>